<organism evidence="1 2">
    <name type="scientific">Testicularia cyperi</name>
    <dbReference type="NCBI Taxonomy" id="1882483"/>
    <lineage>
        <taxon>Eukaryota</taxon>
        <taxon>Fungi</taxon>
        <taxon>Dikarya</taxon>
        <taxon>Basidiomycota</taxon>
        <taxon>Ustilaginomycotina</taxon>
        <taxon>Ustilaginomycetes</taxon>
        <taxon>Ustilaginales</taxon>
        <taxon>Anthracoideaceae</taxon>
        <taxon>Testicularia</taxon>
    </lineage>
</organism>
<dbReference type="AlphaFoldDB" id="A0A317XJ91"/>
<reference evidence="1 2" key="1">
    <citation type="journal article" date="2018" name="Mol. Biol. Evol.">
        <title>Broad Genomic Sampling Reveals a Smut Pathogenic Ancestry of the Fungal Clade Ustilaginomycotina.</title>
        <authorList>
            <person name="Kijpornyongpan T."/>
            <person name="Mondo S.J."/>
            <person name="Barry K."/>
            <person name="Sandor L."/>
            <person name="Lee J."/>
            <person name="Lipzen A."/>
            <person name="Pangilinan J."/>
            <person name="LaButti K."/>
            <person name="Hainaut M."/>
            <person name="Henrissat B."/>
            <person name="Grigoriev I.V."/>
            <person name="Spatafora J.W."/>
            <person name="Aime M.C."/>
        </authorList>
    </citation>
    <scope>NUCLEOTIDE SEQUENCE [LARGE SCALE GENOMIC DNA]</scope>
    <source>
        <strain evidence="1 2">MCA 3645</strain>
    </source>
</reference>
<evidence type="ECO:0000313" key="1">
    <source>
        <dbReference type="EMBL" id="PWY97849.1"/>
    </source>
</evidence>
<dbReference type="EMBL" id="KZ819202">
    <property type="protein sequence ID" value="PWY97849.1"/>
    <property type="molecule type" value="Genomic_DNA"/>
</dbReference>
<gene>
    <name evidence="1" type="ORF">BCV70DRAFT_46733</name>
</gene>
<name>A0A317XJ91_9BASI</name>
<dbReference type="InParanoid" id="A0A317XJ91"/>
<sequence>MMLVVLSPFKLLIPTRSHLLRRRAHRAFNAGVWISTIFLPSPVRFLLRFSSSFSFSFLFHCHFNLYFDSFLAPLPRSRFTQQPCGALSMLPYF</sequence>
<protein>
    <submittedName>
        <fullName evidence="1">Uncharacterized protein</fullName>
    </submittedName>
</protein>
<keyword evidence="2" id="KW-1185">Reference proteome</keyword>
<accession>A0A317XJ91</accession>
<proteinExistence type="predicted"/>
<evidence type="ECO:0000313" key="2">
    <source>
        <dbReference type="Proteomes" id="UP000246740"/>
    </source>
</evidence>
<dbReference type="Proteomes" id="UP000246740">
    <property type="component" value="Unassembled WGS sequence"/>
</dbReference>